<feature type="domain" description="FAD/NAD(P)-binding" evidence="6">
    <location>
        <begin position="62"/>
        <end position="367"/>
    </location>
</feature>
<comment type="caution">
    <text evidence="7">The sequence shown here is derived from an EMBL/GenBank/DDBJ whole genome shotgun (WGS) entry which is preliminary data.</text>
</comment>
<dbReference type="InterPro" id="IPR016156">
    <property type="entry name" value="FAD/NAD-linked_Rdtase_dimer_sf"/>
</dbReference>
<keyword evidence="4" id="KW-0274">FAD</keyword>
<name>A0AAD6NM23_DREDA</name>
<evidence type="ECO:0000256" key="3">
    <source>
        <dbReference type="ARBA" id="ARBA00022630"/>
    </source>
</evidence>
<evidence type="ECO:0000313" key="7">
    <source>
        <dbReference type="EMBL" id="KAJ6264371.1"/>
    </source>
</evidence>
<keyword evidence="5" id="KW-0560">Oxidoreductase</keyword>
<evidence type="ECO:0000259" key="6">
    <source>
        <dbReference type="Pfam" id="PF07992"/>
    </source>
</evidence>
<accession>A0AAD6NM23</accession>
<evidence type="ECO:0000256" key="2">
    <source>
        <dbReference type="ARBA" id="ARBA00006442"/>
    </source>
</evidence>
<evidence type="ECO:0000256" key="5">
    <source>
        <dbReference type="ARBA" id="ARBA00023002"/>
    </source>
</evidence>
<dbReference type="Gene3D" id="3.50.50.60">
    <property type="entry name" value="FAD/NAD(P)-binding domain"/>
    <property type="match status" value="2"/>
</dbReference>
<dbReference type="PANTHER" id="PTHR43557:SF2">
    <property type="entry name" value="RIESKE DOMAIN-CONTAINING PROTEIN-RELATED"/>
    <property type="match status" value="1"/>
</dbReference>
<dbReference type="InterPro" id="IPR050446">
    <property type="entry name" value="FAD-oxidoreductase/Apoptosis"/>
</dbReference>
<dbReference type="Pfam" id="PF07992">
    <property type="entry name" value="Pyr_redox_2"/>
    <property type="match status" value="1"/>
</dbReference>
<dbReference type="EMBL" id="JAQGDS010000001">
    <property type="protein sequence ID" value="KAJ6264371.1"/>
    <property type="molecule type" value="Genomic_DNA"/>
</dbReference>
<dbReference type="InterPro" id="IPR036188">
    <property type="entry name" value="FAD/NAD-bd_sf"/>
</dbReference>
<comment type="similarity">
    <text evidence="2">Belongs to the FAD-dependent oxidoreductase family.</text>
</comment>
<dbReference type="PANTHER" id="PTHR43557">
    <property type="entry name" value="APOPTOSIS-INDUCING FACTOR 1"/>
    <property type="match status" value="1"/>
</dbReference>
<sequence>MVACFDASTGDIEDAPGLDSLHRFPVTVTNDGLTIEGDEDKIKAFSRTPAYTCSAATASDDNILIVGGGSGALGVIEGLRQDGYKGKIVVLSKEAYPPIDRTKLSKALITDPGKITLRDLDFLKGLDVEFHTSTVVKSVDFDAHSVVTEDGSTFNYKKIVLATGATPRQLPLKGFKELGNIFVIRTVDTAKAIVDAVGLDGGKKIVVIGSSFIGMEVANFLVGKKHEVTVIQEYSKMERVMGKQVGASFQTILEKKGVKFYMKASVEAAEPNASNTSLVGSVTLKDGTSLEADAVILGVGVAPATEAFKSLPLEKDGSLRVDENFQITATRDAYAVGDIATYPYRGPGGGPDSFTRIEHWNVAQNAGRSAAKHIATGKTPHFFTPIFWSALGVQLRYCGNTVGGYDDVIIQGSLEENRFVAYYTSGEKVVAVATMQKDPVTHLGTRRSLWRSRQPRQLILLVPRGIATSLQILLRPFGSDDLFVPRRAPPGHSDDQSDNDDEDEGIEEIFHLTLRDFYPALNVGLLQRSMGIPIDIPLAPPSTGNDLEPFVFPFSRHNRTSNAGSLRNYVYGKILGTRPTWPYTLITFLRQIEDNPPFVPWPHRLPVPPFPTTPATVIHWDIDKANTLLHPRQPLAPPRQPVGSSQLIVELDLLRVNSAWDLQRDQLVQAISWCNAVGDPNRILELRYGDALGSFEEETNRDAFVCLCGCGMGRREDVHFKISVMGAVYIWFPYQRKPLPPVAKYMKHVRNGIRHSTPLIRIDLYGRTVAELTRRNGNKPVKIEILDQAVIGSRQPQRFASPKDHADWYASFNVLFFCMDNPNQYAEKSGSPDEPSLDVEDPESQEQLKLLVRDTGSEDQLAWVPGDRIPEDKLNPKYYLAVYRINALDLTVKLSGLKLLCVSDRDNLVLKHTHNCEKISKDLLVKHYPLWGQLTNSMVRMPLEELGLELRLDGFDDLSDDEQNS</sequence>
<dbReference type="GO" id="GO:0016651">
    <property type="term" value="F:oxidoreductase activity, acting on NAD(P)H"/>
    <property type="evidence" value="ECO:0007669"/>
    <property type="project" value="TreeGrafter"/>
</dbReference>
<keyword evidence="8" id="KW-1185">Reference proteome</keyword>
<evidence type="ECO:0000256" key="4">
    <source>
        <dbReference type="ARBA" id="ARBA00022827"/>
    </source>
</evidence>
<evidence type="ECO:0000313" key="8">
    <source>
        <dbReference type="Proteomes" id="UP001221413"/>
    </source>
</evidence>
<dbReference type="SUPFAM" id="SSF55424">
    <property type="entry name" value="FAD/NAD-linked reductases, dimerisation (C-terminal) domain"/>
    <property type="match status" value="1"/>
</dbReference>
<dbReference type="AlphaFoldDB" id="A0AAD6NM23"/>
<dbReference type="SUPFAM" id="SSF51905">
    <property type="entry name" value="FAD/NAD(P)-binding domain"/>
    <property type="match status" value="2"/>
</dbReference>
<gene>
    <name evidence="7" type="ORF">Dda_0517</name>
</gene>
<proteinExistence type="inferred from homology"/>
<dbReference type="GO" id="GO:0005737">
    <property type="term" value="C:cytoplasm"/>
    <property type="evidence" value="ECO:0007669"/>
    <property type="project" value="TreeGrafter"/>
</dbReference>
<reference evidence="7" key="1">
    <citation type="submission" date="2023-01" db="EMBL/GenBank/DDBJ databases">
        <title>The chitinases involved in constricting ring structure development in the nematode-trapping fungus Drechslerella dactyloides.</title>
        <authorList>
            <person name="Wang R."/>
            <person name="Zhang L."/>
            <person name="Tang P."/>
            <person name="Li S."/>
            <person name="Liang L."/>
        </authorList>
    </citation>
    <scope>NUCLEOTIDE SEQUENCE</scope>
    <source>
        <strain evidence="7">YMF1.00031</strain>
    </source>
</reference>
<keyword evidence="3" id="KW-0285">Flavoprotein</keyword>
<dbReference type="PRINTS" id="PR00411">
    <property type="entry name" value="PNDRDTASEI"/>
</dbReference>
<organism evidence="7 8">
    <name type="scientific">Drechslerella dactyloides</name>
    <name type="common">Nematode-trapping fungus</name>
    <name type="synonym">Arthrobotrys dactyloides</name>
    <dbReference type="NCBI Taxonomy" id="74499"/>
    <lineage>
        <taxon>Eukaryota</taxon>
        <taxon>Fungi</taxon>
        <taxon>Dikarya</taxon>
        <taxon>Ascomycota</taxon>
        <taxon>Pezizomycotina</taxon>
        <taxon>Orbiliomycetes</taxon>
        <taxon>Orbiliales</taxon>
        <taxon>Orbiliaceae</taxon>
        <taxon>Drechslerella</taxon>
    </lineage>
</organism>
<evidence type="ECO:0000256" key="1">
    <source>
        <dbReference type="ARBA" id="ARBA00001974"/>
    </source>
</evidence>
<dbReference type="InterPro" id="IPR023753">
    <property type="entry name" value="FAD/NAD-binding_dom"/>
</dbReference>
<dbReference type="Proteomes" id="UP001221413">
    <property type="component" value="Unassembled WGS sequence"/>
</dbReference>
<protein>
    <recommendedName>
        <fullName evidence="6">FAD/NAD(P)-binding domain-containing protein</fullName>
    </recommendedName>
</protein>
<dbReference type="PRINTS" id="PR00368">
    <property type="entry name" value="FADPNR"/>
</dbReference>
<dbReference type="Gene3D" id="3.30.390.30">
    <property type="match status" value="1"/>
</dbReference>
<comment type="cofactor">
    <cofactor evidence="1">
        <name>FAD</name>
        <dbReference type="ChEBI" id="CHEBI:57692"/>
    </cofactor>
</comment>